<feature type="domain" description="Putative collagen-binding" evidence="2">
    <location>
        <begin position="375"/>
        <end position="454"/>
    </location>
</feature>
<dbReference type="InterPro" id="IPR017853">
    <property type="entry name" value="GH"/>
</dbReference>
<keyword evidence="1" id="KW-0732">Signal</keyword>
<comment type="caution">
    <text evidence="4">The sequence shown here is derived from an EMBL/GenBank/DDBJ whole genome shotgun (WGS) entry which is preliminary data.</text>
</comment>
<organism evidence="4 5">
    <name type="scientific">Fibrella rubiginis</name>
    <dbReference type="NCBI Taxonomy" id="2817060"/>
    <lineage>
        <taxon>Bacteria</taxon>
        <taxon>Pseudomonadati</taxon>
        <taxon>Bacteroidota</taxon>
        <taxon>Cytophagia</taxon>
        <taxon>Cytophagales</taxon>
        <taxon>Spirosomataceae</taxon>
        <taxon>Fibrella</taxon>
    </lineage>
</organism>
<dbReference type="RefSeq" id="WP_207364995.1">
    <property type="nucleotide sequence ID" value="NZ_JAFMYV010000006.1"/>
</dbReference>
<gene>
    <name evidence="4" type="ORF">J2I47_12845</name>
</gene>
<feature type="chain" id="PRO_5036887601" evidence="1">
    <location>
        <begin position="17"/>
        <end position="457"/>
    </location>
</feature>
<reference evidence="4" key="1">
    <citation type="submission" date="2021-03" db="EMBL/GenBank/DDBJ databases">
        <title>Fibrella sp. HMF5335 genome sequencing and assembly.</title>
        <authorList>
            <person name="Kang H."/>
            <person name="Kim H."/>
            <person name="Bae S."/>
            <person name="Joh K."/>
        </authorList>
    </citation>
    <scope>NUCLEOTIDE SEQUENCE</scope>
    <source>
        <strain evidence="4">HMF5335</strain>
    </source>
</reference>
<sequence>MRLLLLLLLFAPVALAQSLTTKPVFPLKVSDNGRYFVDQSGKPFLYHADTGWQVFSRLTTAETREYFITRKQQGFNTIQVQLSMNPDSVNRAGHRALINYDFTRPDENYFAQVERGIQLADSLGLLLNITPFWIGCCGEAYGIGGKHEVYKANGPAKARQMGMYLGERFGKYKNLTWNLGGDNDPKSIRAEIVALAEGLHAALPGQLKTYHASPPHSSTDLFQYAPWLGFSMIYTYWREKPNEWTDPQHQKHVYEAALEEYNKSDRMPFILGESQYEGDGSRYANDIGTPQQVRRQAYWTMLCGGAGHAYGHEGWDFPKLGTAKGRAYDWRTILQYPGGAQHMGHVRRLFEALPWWTLQPDQRHTVLVSGYGEFMKDNYVAAAMSEDKTLLVAYLPRATNAVGVDLSQFKKTQLSIRWYDPRTGQYSQPTSLPNQGLKKFSPPLPMQDDWVLVVKGE</sequence>
<dbReference type="SUPFAM" id="SSF51445">
    <property type="entry name" value="(Trans)glycosidases"/>
    <property type="match status" value="1"/>
</dbReference>
<protein>
    <submittedName>
        <fullName evidence="4">DUF4038 domain-containing protein</fullName>
    </submittedName>
</protein>
<dbReference type="PANTHER" id="PTHR37836:SF3">
    <property type="entry name" value="ENDOGLUCANASE"/>
    <property type="match status" value="1"/>
</dbReference>
<feature type="domain" description="Apiosidase-like catalytic" evidence="3">
    <location>
        <begin position="30"/>
        <end position="357"/>
    </location>
</feature>
<feature type="signal peptide" evidence="1">
    <location>
        <begin position="1"/>
        <end position="16"/>
    </location>
</feature>
<evidence type="ECO:0000259" key="3">
    <source>
        <dbReference type="Pfam" id="PF13204"/>
    </source>
</evidence>
<evidence type="ECO:0000313" key="5">
    <source>
        <dbReference type="Proteomes" id="UP000664034"/>
    </source>
</evidence>
<dbReference type="Gene3D" id="3.20.20.80">
    <property type="entry name" value="Glycosidases"/>
    <property type="match status" value="1"/>
</dbReference>
<dbReference type="InterPro" id="IPR024749">
    <property type="entry name" value="Collagen-bd_put"/>
</dbReference>
<dbReference type="AlphaFoldDB" id="A0A939K5N7"/>
<evidence type="ECO:0000313" key="4">
    <source>
        <dbReference type="EMBL" id="MBO0937436.1"/>
    </source>
</evidence>
<evidence type="ECO:0000259" key="2">
    <source>
        <dbReference type="Pfam" id="PF12904"/>
    </source>
</evidence>
<proteinExistence type="predicted"/>
<dbReference type="PANTHER" id="PTHR37836">
    <property type="entry name" value="LMO1036 PROTEIN"/>
    <property type="match status" value="1"/>
</dbReference>
<evidence type="ECO:0000256" key="1">
    <source>
        <dbReference type="SAM" id="SignalP"/>
    </source>
</evidence>
<dbReference type="EMBL" id="JAFMYV010000006">
    <property type="protein sequence ID" value="MBO0937436.1"/>
    <property type="molecule type" value="Genomic_DNA"/>
</dbReference>
<name>A0A939K5N7_9BACT</name>
<dbReference type="Pfam" id="PF13204">
    <property type="entry name" value="Apiosidase"/>
    <property type="match status" value="1"/>
</dbReference>
<accession>A0A939K5N7</accession>
<dbReference type="Pfam" id="PF12904">
    <property type="entry name" value="Collagen_bind_2"/>
    <property type="match status" value="1"/>
</dbReference>
<keyword evidence="5" id="KW-1185">Reference proteome</keyword>
<dbReference type="Proteomes" id="UP000664034">
    <property type="component" value="Unassembled WGS sequence"/>
</dbReference>
<dbReference type="InterPro" id="IPR025277">
    <property type="entry name" value="Apiosidase-like_cat_dom"/>
</dbReference>